<dbReference type="InterPro" id="IPR005793">
    <property type="entry name" value="Formyl_trans_C"/>
</dbReference>
<feature type="binding site" evidence="8">
    <location>
        <begin position="109"/>
        <end position="112"/>
    </location>
    <ligand>
        <name>(6S)-5,6,7,8-tetrahydrofolate</name>
        <dbReference type="ChEBI" id="CHEBI:57453"/>
    </ligand>
</feature>
<reference evidence="11 12" key="1">
    <citation type="submission" date="2016-10" db="EMBL/GenBank/DDBJ databases">
        <authorList>
            <person name="de Groot N.N."/>
        </authorList>
    </citation>
    <scope>NUCLEOTIDE SEQUENCE [LARGE SCALE GENOMIC DNA]</scope>
    <source>
        <strain evidence="12">P4B,CCM 7963,CECT 7998,DSM 25260,IBRC-M 10614,KCTC 13821</strain>
    </source>
</reference>
<dbReference type="Pfam" id="PF02911">
    <property type="entry name" value="Formyl_trans_C"/>
    <property type="match status" value="1"/>
</dbReference>
<dbReference type="EC" id="2.1.2.9" evidence="3 8"/>
<dbReference type="HAMAP" id="MF_00182">
    <property type="entry name" value="Formyl_trans"/>
    <property type="match status" value="1"/>
</dbReference>
<dbReference type="InterPro" id="IPR041711">
    <property type="entry name" value="Met-tRNA-FMT_N"/>
</dbReference>
<sequence>MKIIFMGTPDFSVPILRGLVEEGYTIEAVVTQPDRPKGRKKTLTPPPVKEEALKHGLRVLQPETLKKKENVEEIVNLEPDLIITAAFGQILPESILEAPVHGAVNVHASLLPKYRGGAPIHQAIIDGESKTGITIMYMVKQLDAGDILTQKEVEITDTDTTGRLHDKLSIAGRDLLLETLPDLLQGKIAPIAQNEQEATFASNIQRGQEKIDWNQPGQAVYDHIRGMNPWPVAYTTYNGKPFKIWEVKKAPSSSDQQQPGTIEAVNEDGIIVKTGDHQSIDIKEIQPSGKKRMKAADFLRGNHGFKTGEQFNNDQ</sequence>
<dbReference type="InterPro" id="IPR005794">
    <property type="entry name" value="Fmt"/>
</dbReference>
<feature type="domain" description="Formyl transferase N-terminal" evidence="9">
    <location>
        <begin position="1"/>
        <end position="179"/>
    </location>
</feature>
<evidence type="ECO:0000256" key="5">
    <source>
        <dbReference type="ARBA" id="ARBA00022679"/>
    </source>
</evidence>
<evidence type="ECO:0000259" key="10">
    <source>
        <dbReference type="Pfam" id="PF02911"/>
    </source>
</evidence>
<dbReference type="SUPFAM" id="SSF53328">
    <property type="entry name" value="Formyltransferase"/>
    <property type="match status" value="1"/>
</dbReference>
<feature type="domain" description="Formyl transferase C-terminal" evidence="10">
    <location>
        <begin position="204"/>
        <end position="302"/>
    </location>
</feature>
<dbReference type="PANTHER" id="PTHR11138">
    <property type="entry name" value="METHIONYL-TRNA FORMYLTRANSFERASE"/>
    <property type="match status" value="1"/>
</dbReference>
<dbReference type="CDD" id="cd08646">
    <property type="entry name" value="FMT_core_Met-tRNA-FMT_N"/>
    <property type="match status" value="1"/>
</dbReference>
<dbReference type="Gene3D" id="3.10.25.10">
    <property type="entry name" value="Formyl transferase, C-terminal domain"/>
    <property type="match status" value="1"/>
</dbReference>
<keyword evidence="5 8" id="KW-0808">Transferase</keyword>
<dbReference type="PANTHER" id="PTHR11138:SF5">
    <property type="entry name" value="METHIONYL-TRNA FORMYLTRANSFERASE, MITOCHONDRIAL"/>
    <property type="match status" value="1"/>
</dbReference>
<dbReference type="FunFam" id="3.40.50.12230:FF:000001">
    <property type="entry name" value="Methionyl-tRNA formyltransferase"/>
    <property type="match status" value="1"/>
</dbReference>
<evidence type="ECO:0000256" key="2">
    <source>
        <dbReference type="ARBA" id="ARBA00010699"/>
    </source>
</evidence>
<comment type="similarity">
    <text evidence="2 8">Belongs to the Fmt family.</text>
</comment>
<dbReference type="STRING" id="930129.SAMN05216352_103331"/>
<dbReference type="GO" id="GO:0004479">
    <property type="term" value="F:methionyl-tRNA formyltransferase activity"/>
    <property type="evidence" value="ECO:0007669"/>
    <property type="project" value="UniProtKB-UniRule"/>
</dbReference>
<dbReference type="NCBIfam" id="TIGR00460">
    <property type="entry name" value="fmt"/>
    <property type="match status" value="1"/>
</dbReference>
<evidence type="ECO:0000256" key="7">
    <source>
        <dbReference type="ARBA" id="ARBA00048558"/>
    </source>
</evidence>
<dbReference type="InterPro" id="IPR002376">
    <property type="entry name" value="Formyl_transf_N"/>
</dbReference>
<dbReference type="Pfam" id="PF00551">
    <property type="entry name" value="Formyl_trans_N"/>
    <property type="match status" value="1"/>
</dbReference>
<dbReference type="PROSITE" id="PS00373">
    <property type="entry name" value="GART"/>
    <property type="match status" value="1"/>
</dbReference>
<keyword evidence="12" id="KW-1185">Reference proteome</keyword>
<evidence type="ECO:0000256" key="3">
    <source>
        <dbReference type="ARBA" id="ARBA00012261"/>
    </source>
</evidence>
<gene>
    <name evidence="8" type="primary">fmt</name>
    <name evidence="11" type="ORF">SAMN05216352_103331</name>
</gene>
<evidence type="ECO:0000256" key="6">
    <source>
        <dbReference type="ARBA" id="ARBA00022917"/>
    </source>
</evidence>
<evidence type="ECO:0000256" key="4">
    <source>
        <dbReference type="ARBA" id="ARBA00016014"/>
    </source>
</evidence>
<dbReference type="GO" id="GO:0005829">
    <property type="term" value="C:cytosol"/>
    <property type="evidence" value="ECO:0007669"/>
    <property type="project" value="TreeGrafter"/>
</dbReference>
<evidence type="ECO:0000313" key="11">
    <source>
        <dbReference type="EMBL" id="SDH92054.1"/>
    </source>
</evidence>
<dbReference type="RefSeq" id="WP_245917773.1">
    <property type="nucleotide sequence ID" value="NZ_FNDU01000003.1"/>
</dbReference>
<name>A0A1G8GCE4_9BACI</name>
<dbReference type="SUPFAM" id="SSF50486">
    <property type="entry name" value="FMT C-terminal domain-like"/>
    <property type="match status" value="1"/>
</dbReference>
<dbReference type="InterPro" id="IPR001555">
    <property type="entry name" value="GART_AS"/>
</dbReference>
<dbReference type="AlphaFoldDB" id="A0A1G8GCE4"/>
<evidence type="ECO:0000256" key="8">
    <source>
        <dbReference type="HAMAP-Rule" id="MF_00182"/>
    </source>
</evidence>
<keyword evidence="6 8" id="KW-0648">Protein biosynthesis</keyword>
<comment type="catalytic activity">
    <reaction evidence="7 8">
        <text>L-methionyl-tRNA(fMet) + (6R)-10-formyltetrahydrofolate = N-formyl-L-methionyl-tRNA(fMet) + (6S)-5,6,7,8-tetrahydrofolate + H(+)</text>
        <dbReference type="Rhea" id="RHEA:24380"/>
        <dbReference type="Rhea" id="RHEA-COMP:9952"/>
        <dbReference type="Rhea" id="RHEA-COMP:9953"/>
        <dbReference type="ChEBI" id="CHEBI:15378"/>
        <dbReference type="ChEBI" id="CHEBI:57453"/>
        <dbReference type="ChEBI" id="CHEBI:78530"/>
        <dbReference type="ChEBI" id="CHEBI:78844"/>
        <dbReference type="ChEBI" id="CHEBI:195366"/>
        <dbReference type="EC" id="2.1.2.9"/>
    </reaction>
</comment>
<dbReference type="InterPro" id="IPR037022">
    <property type="entry name" value="Formyl_trans_C_sf"/>
</dbReference>
<evidence type="ECO:0000313" key="12">
    <source>
        <dbReference type="Proteomes" id="UP000199017"/>
    </source>
</evidence>
<dbReference type="InterPro" id="IPR036477">
    <property type="entry name" value="Formyl_transf_N_sf"/>
</dbReference>
<dbReference type="InterPro" id="IPR044135">
    <property type="entry name" value="Met-tRNA-FMT_C"/>
</dbReference>
<organism evidence="11 12">
    <name type="scientific">Alteribacillus bidgolensis</name>
    <dbReference type="NCBI Taxonomy" id="930129"/>
    <lineage>
        <taxon>Bacteria</taxon>
        <taxon>Bacillati</taxon>
        <taxon>Bacillota</taxon>
        <taxon>Bacilli</taxon>
        <taxon>Bacillales</taxon>
        <taxon>Bacillaceae</taxon>
        <taxon>Alteribacillus</taxon>
    </lineage>
</organism>
<comment type="function">
    <text evidence="1 8">Attaches a formyl group to the free amino group of methionyl-tRNA(fMet). The formyl group appears to play a dual role in the initiator identity of N-formylmethionyl-tRNA by promoting its recognition by IF2 and preventing the misappropriation of this tRNA by the elongation apparatus.</text>
</comment>
<evidence type="ECO:0000256" key="1">
    <source>
        <dbReference type="ARBA" id="ARBA00002606"/>
    </source>
</evidence>
<evidence type="ECO:0000259" key="9">
    <source>
        <dbReference type="Pfam" id="PF00551"/>
    </source>
</evidence>
<dbReference type="Gene3D" id="3.40.50.170">
    <property type="entry name" value="Formyl transferase, N-terminal domain"/>
    <property type="match status" value="1"/>
</dbReference>
<dbReference type="CDD" id="cd08704">
    <property type="entry name" value="Met_tRNA_FMT_C"/>
    <property type="match status" value="1"/>
</dbReference>
<dbReference type="FunFam" id="3.40.50.170:FF:000004">
    <property type="entry name" value="Methionyl-tRNA formyltransferase"/>
    <property type="match status" value="1"/>
</dbReference>
<dbReference type="EMBL" id="FNDU01000003">
    <property type="protein sequence ID" value="SDH92054.1"/>
    <property type="molecule type" value="Genomic_DNA"/>
</dbReference>
<proteinExistence type="inferred from homology"/>
<accession>A0A1G8GCE4</accession>
<dbReference type="InterPro" id="IPR011034">
    <property type="entry name" value="Formyl_transferase-like_C_sf"/>
</dbReference>
<dbReference type="Proteomes" id="UP000199017">
    <property type="component" value="Unassembled WGS sequence"/>
</dbReference>
<protein>
    <recommendedName>
        <fullName evidence="4 8">Methionyl-tRNA formyltransferase</fullName>
        <ecNumber evidence="3 8">2.1.2.9</ecNumber>
    </recommendedName>
</protein>